<accession>A0A329SL29</accession>
<dbReference type="Proteomes" id="UP000774804">
    <property type="component" value="Unassembled WGS sequence"/>
</dbReference>
<dbReference type="VEuPathDB" id="FungiDB:PC110_g6191"/>
<evidence type="ECO:0000313" key="2">
    <source>
        <dbReference type="EMBL" id="RAW37563.1"/>
    </source>
</evidence>
<protein>
    <submittedName>
        <fullName evidence="2">Uncharacterized protein</fullName>
    </submittedName>
</protein>
<dbReference type="OrthoDB" id="413122at2759"/>
<name>A0A329SL29_9STRA</name>
<reference evidence="2 3" key="1">
    <citation type="submission" date="2018-01" db="EMBL/GenBank/DDBJ databases">
        <title>Draft genome of the strawberry crown rot pathogen Phytophthora cactorum.</title>
        <authorList>
            <person name="Armitage A.D."/>
            <person name="Lysoe E."/>
            <person name="Nellist C.F."/>
            <person name="Harrison R.J."/>
            <person name="Brurberg M.B."/>
        </authorList>
    </citation>
    <scope>NUCLEOTIDE SEQUENCE [LARGE SCALE GENOMIC DNA]</scope>
    <source>
        <strain evidence="2 3">10300</strain>
    </source>
</reference>
<dbReference type="EMBL" id="RCMI01000021">
    <property type="protein sequence ID" value="KAG2942060.1"/>
    <property type="molecule type" value="Genomic_DNA"/>
</dbReference>
<dbReference type="AlphaFoldDB" id="A0A329SL29"/>
<gene>
    <name evidence="2" type="ORF">PC110_g6191</name>
    <name evidence="1" type="ORF">PC115_g1627</name>
</gene>
<sequence length="66" mass="7401">MLLEAGIDRICYEVETGIEDGKVSTFTTHLMAMDNAKQRMTWLKGQATIAQAKDTIVGAFWVDKNH</sequence>
<dbReference type="Proteomes" id="UP000251314">
    <property type="component" value="Unassembled WGS sequence"/>
</dbReference>
<evidence type="ECO:0000313" key="3">
    <source>
        <dbReference type="Proteomes" id="UP000251314"/>
    </source>
</evidence>
<proteinExistence type="predicted"/>
<keyword evidence="3" id="KW-1185">Reference proteome</keyword>
<reference evidence="1" key="2">
    <citation type="submission" date="2018-10" db="EMBL/GenBank/DDBJ databases">
        <title>Effector identification in a new, highly contiguous assembly of the strawberry crown rot pathogen Phytophthora cactorum.</title>
        <authorList>
            <person name="Armitage A.D."/>
            <person name="Nellist C.F."/>
            <person name="Bates H."/>
            <person name="Vickerstaff R.J."/>
            <person name="Harrison R.J."/>
        </authorList>
    </citation>
    <scope>NUCLEOTIDE SEQUENCE</scope>
    <source>
        <strain evidence="1">4032</strain>
    </source>
</reference>
<evidence type="ECO:0000313" key="1">
    <source>
        <dbReference type="EMBL" id="KAG2942060.1"/>
    </source>
</evidence>
<dbReference type="EMBL" id="MJFZ01000109">
    <property type="protein sequence ID" value="RAW37563.1"/>
    <property type="molecule type" value="Genomic_DNA"/>
</dbReference>
<comment type="caution">
    <text evidence="2">The sequence shown here is derived from an EMBL/GenBank/DDBJ whole genome shotgun (WGS) entry which is preliminary data.</text>
</comment>
<organism evidence="2 3">
    <name type="scientific">Phytophthora cactorum</name>
    <dbReference type="NCBI Taxonomy" id="29920"/>
    <lineage>
        <taxon>Eukaryota</taxon>
        <taxon>Sar</taxon>
        <taxon>Stramenopiles</taxon>
        <taxon>Oomycota</taxon>
        <taxon>Peronosporomycetes</taxon>
        <taxon>Peronosporales</taxon>
        <taxon>Peronosporaceae</taxon>
        <taxon>Phytophthora</taxon>
    </lineage>
</organism>